<dbReference type="InterPro" id="IPR001611">
    <property type="entry name" value="Leu-rich_rpt"/>
</dbReference>
<evidence type="ECO:0000256" key="4">
    <source>
        <dbReference type="SAM" id="Phobius"/>
    </source>
</evidence>
<feature type="region of interest" description="Disordered" evidence="3">
    <location>
        <begin position="458"/>
        <end position="478"/>
    </location>
</feature>
<keyword evidence="1" id="KW-0433">Leucine-rich repeat</keyword>
<feature type="transmembrane region" description="Helical" evidence="4">
    <location>
        <begin position="511"/>
        <end position="532"/>
    </location>
</feature>
<keyword evidence="4" id="KW-1133">Transmembrane helix</keyword>
<protein>
    <submittedName>
        <fullName evidence="6">Platelet glycoprotein Ib alpha chain-like</fullName>
    </submittedName>
</protein>
<evidence type="ECO:0000313" key="5">
    <source>
        <dbReference type="Proteomes" id="UP001318040"/>
    </source>
</evidence>
<dbReference type="AlphaFoldDB" id="A0AAJ7X2Z9"/>
<dbReference type="RefSeq" id="XP_032818153.1">
    <property type="nucleotide sequence ID" value="XM_032962262.1"/>
</dbReference>
<dbReference type="KEGG" id="pmrn:116946965"/>
<evidence type="ECO:0000256" key="3">
    <source>
        <dbReference type="SAM" id="MobiDB-lite"/>
    </source>
</evidence>
<accession>A0AAJ7X2Z9</accession>
<feature type="compositionally biased region" description="Low complexity" evidence="3">
    <location>
        <begin position="390"/>
        <end position="408"/>
    </location>
</feature>
<feature type="compositionally biased region" description="Basic and acidic residues" evidence="3">
    <location>
        <begin position="461"/>
        <end position="471"/>
    </location>
</feature>
<name>A0AAJ7X2Z9_PETMA</name>
<dbReference type="InterPro" id="IPR032675">
    <property type="entry name" value="LRR_dom_sf"/>
</dbReference>
<evidence type="ECO:0000313" key="6">
    <source>
        <dbReference type="RefSeq" id="XP_032818153.1"/>
    </source>
</evidence>
<gene>
    <name evidence="6" type="primary">LOC116946965</name>
</gene>
<dbReference type="Gene3D" id="3.80.10.10">
    <property type="entry name" value="Ribonuclease Inhibitor"/>
    <property type="match status" value="1"/>
</dbReference>
<feature type="region of interest" description="Disordered" evidence="3">
    <location>
        <begin position="354"/>
        <end position="438"/>
    </location>
</feature>
<dbReference type="GO" id="GO:0005886">
    <property type="term" value="C:plasma membrane"/>
    <property type="evidence" value="ECO:0007669"/>
    <property type="project" value="TreeGrafter"/>
</dbReference>
<dbReference type="SMART" id="SM00369">
    <property type="entry name" value="LRR_TYP"/>
    <property type="match status" value="5"/>
</dbReference>
<sequence length="616" mass="66830">MWAALEGLPLLEELDLAHNRIVSVTPRAAMPILHIDASHNELTELPPLGFLRRLTRLKINDNQIAHLPADAFAALVDLQELFLGNNRLGTLDQSSFTNMDSLRMLSVPGNDLASVSADLMSSMTNLDVLDISNNSLKSLPSGFFEPVFLSYFYGYQNQWICDCSVAYFWEWMHDMNDDKVYNSLLQKDIESILCSDHGPHSATPLYNLDKDSFCPATHDPSTNVAIPTFPIPVVKTTPRPATTASPSAPTTVQGKPTTAFQKMTTVSSTTAEMTTAQVTNVPSTVRATLRTTVEASTAVPSAAATRVKTTPWVASTGEATASRVIAARAQTTTRSSGDFTNATRVQTTLATAAPATTTARAVATTAADAPSSTAAAPATLHNPTTSPRQTTAALGAALTRTSARSRATPEGDGDGGGSGEPTTARRDATVEGTATARTSASARTQRWCLCRPEEAAVPTETSRENPCDNRFRPPPTEGGLTDGFLSDASLSDALVSHLKRLTTTRCLRYGIFPWLLHLIHALLFLALIFCILQLRGYLVAERHAASCLTKQGRRRPDYLSRRFQHEIINHPLNLRHRRQLPMGEGTLPSVETKPFVFRLRHVPEKDPGPEVSIVYC</sequence>
<dbReference type="PANTHER" id="PTHR24366:SF158">
    <property type="entry name" value="PLATELET GLYCOPROTEIN IB ALPHA CHAIN-LIKE-RELATED"/>
    <property type="match status" value="1"/>
</dbReference>
<dbReference type="PANTHER" id="PTHR24366">
    <property type="entry name" value="IG(IMMUNOGLOBULIN) AND LRR(LEUCINE RICH REPEAT) DOMAINS"/>
    <property type="match status" value="1"/>
</dbReference>
<dbReference type="Pfam" id="PF00560">
    <property type="entry name" value="LRR_1"/>
    <property type="match status" value="1"/>
</dbReference>
<evidence type="ECO:0000256" key="2">
    <source>
        <dbReference type="ARBA" id="ARBA00022737"/>
    </source>
</evidence>
<dbReference type="SUPFAM" id="SSF52058">
    <property type="entry name" value="L domain-like"/>
    <property type="match status" value="1"/>
</dbReference>
<dbReference type="Proteomes" id="UP001318040">
    <property type="component" value="Chromosome 28"/>
</dbReference>
<organism evidence="5 6">
    <name type="scientific">Petromyzon marinus</name>
    <name type="common">Sea lamprey</name>
    <dbReference type="NCBI Taxonomy" id="7757"/>
    <lineage>
        <taxon>Eukaryota</taxon>
        <taxon>Metazoa</taxon>
        <taxon>Chordata</taxon>
        <taxon>Craniata</taxon>
        <taxon>Vertebrata</taxon>
        <taxon>Cyclostomata</taxon>
        <taxon>Hyperoartia</taxon>
        <taxon>Petromyzontiformes</taxon>
        <taxon>Petromyzontidae</taxon>
        <taxon>Petromyzon</taxon>
    </lineage>
</organism>
<keyword evidence="2" id="KW-0677">Repeat</keyword>
<dbReference type="InterPro" id="IPR003591">
    <property type="entry name" value="Leu-rich_rpt_typical-subtyp"/>
</dbReference>
<proteinExistence type="predicted"/>
<dbReference type="PROSITE" id="PS51450">
    <property type="entry name" value="LRR"/>
    <property type="match status" value="2"/>
</dbReference>
<dbReference type="GO" id="GO:0007616">
    <property type="term" value="P:long-term memory"/>
    <property type="evidence" value="ECO:0007669"/>
    <property type="project" value="TreeGrafter"/>
</dbReference>
<feature type="compositionally biased region" description="Low complexity" evidence="3">
    <location>
        <begin position="354"/>
        <end position="379"/>
    </location>
</feature>
<keyword evidence="5" id="KW-1185">Reference proteome</keyword>
<evidence type="ECO:0000256" key="1">
    <source>
        <dbReference type="ARBA" id="ARBA00022614"/>
    </source>
</evidence>
<reference evidence="6" key="1">
    <citation type="submission" date="2025-08" db="UniProtKB">
        <authorList>
            <consortium name="RefSeq"/>
        </authorList>
    </citation>
    <scope>IDENTIFICATION</scope>
    <source>
        <tissue evidence="6">Sperm</tissue>
    </source>
</reference>
<dbReference type="Pfam" id="PF13855">
    <property type="entry name" value="LRR_8"/>
    <property type="match status" value="1"/>
</dbReference>
<keyword evidence="4" id="KW-0472">Membrane</keyword>
<keyword evidence="4" id="KW-0812">Transmembrane</keyword>